<dbReference type="RefSeq" id="WP_208112989.1">
    <property type="nucleotide sequence ID" value="NZ_SNYN01000001.1"/>
</dbReference>
<keyword evidence="1" id="KW-1133">Transmembrane helix</keyword>
<dbReference type="Proteomes" id="UP000295281">
    <property type="component" value="Unassembled WGS sequence"/>
</dbReference>
<evidence type="ECO:0000313" key="4">
    <source>
        <dbReference type="Proteomes" id="UP000295281"/>
    </source>
</evidence>
<keyword evidence="4" id="KW-1185">Reference proteome</keyword>
<name>A0A4R6V7M4_9ACTN</name>
<dbReference type="Pfam" id="PF07811">
    <property type="entry name" value="TadE"/>
    <property type="match status" value="1"/>
</dbReference>
<feature type="transmembrane region" description="Helical" evidence="1">
    <location>
        <begin position="16"/>
        <end position="37"/>
    </location>
</feature>
<proteinExistence type="predicted"/>
<evidence type="ECO:0000256" key="1">
    <source>
        <dbReference type="SAM" id="Phobius"/>
    </source>
</evidence>
<keyword evidence="1" id="KW-0812">Transmembrane</keyword>
<evidence type="ECO:0000313" key="3">
    <source>
        <dbReference type="EMBL" id="TDQ55099.1"/>
    </source>
</evidence>
<keyword evidence="1" id="KW-0472">Membrane</keyword>
<comment type="caution">
    <text evidence="3">The sequence shown here is derived from an EMBL/GenBank/DDBJ whole genome shotgun (WGS) entry which is preliminary data.</text>
</comment>
<sequence>MRPDIPRDDRGSTTELVIATPLMMFLVLLVVQVAMWMHGNNVASAIAQQTIDAARTVEATGEGGIADELGGSILANRSVTVSTGATTVNVVVEAEVPSILPGFTWPVRHELSAPVERFVPPTPVGAQP</sequence>
<evidence type="ECO:0000259" key="2">
    <source>
        <dbReference type="Pfam" id="PF07811"/>
    </source>
</evidence>
<gene>
    <name evidence="3" type="ORF">EV190_101422</name>
</gene>
<organism evidence="3 4">
    <name type="scientific">Actinorugispora endophytica</name>
    <dbReference type="NCBI Taxonomy" id="1605990"/>
    <lineage>
        <taxon>Bacteria</taxon>
        <taxon>Bacillati</taxon>
        <taxon>Actinomycetota</taxon>
        <taxon>Actinomycetes</taxon>
        <taxon>Streptosporangiales</taxon>
        <taxon>Nocardiopsidaceae</taxon>
        <taxon>Actinorugispora</taxon>
    </lineage>
</organism>
<dbReference type="AlphaFoldDB" id="A0A4R6V7M4"/>
<accession>A0A4R6V7M4</accession>
<dbReference type="EMBL" id="SNYN01000001">
    <property type="protein sequence ID" value="TDQ55099.1"/>
    <property type="molecule type" value="Genomic_DNA"/>
</dbReference>
<feature type="domain" description="TadE-like" evidence="2">
    <location>
        <begin position="12"/>
        <end position="49"/>
    </location>
</feature>
<protein>
    <submittedName>
        <fullName evidence="3">TadE-like protein</fullName>
    </submittedName>
</protein>
<dbReference type="InterPro" id="IPR012495">
    <property type="entry name" value="TadE-like_dom"/>
</dbReference>
<reference evidence="3 4" key="1">
    <citation type="submission" date="2019-03" db="EMBL/GenBank/DDBJ databases">
        <title>Genomic Encyclopedia of Type Strains, Phase IV (KMG-IV): sequencing the most valuable type-strain genomes for metagenomic binning, comparative biology and taxonomic classification.</title>
        <authorList>
            <person name="Goeker M."/>
        </authorList>
    </citation>
    <scope>NUCLEOTIDE SEQUENCE [LARGE SCALE GENOMIC DNA]</scope>
    <source>
        <strain evidence="3 4">DSM 46770</strain>
    </source>
</reference>